<reference evidence="1 2" key="1">
    <citation type="submission" date="2019-07" db="EMBL/GenBank/DDBJ databases">
        <title>antibiotic susceptibility of plant-derived lactic acid bacteria.</title>
        <authorList>
            <person name="Sugiyama M."/>
            <person name="Noda M."/>
        </authorList>
    </citation>
    <scope>NUCLEOTIDE SEQUENCE [LARGE SCALE GENOMIC DNA]</scope>
    <source>
        <strain evidence="1 2">15-1A</strain>
    </source>
</reference>
<organism evidence="1 2">
    <name type="scientific">Enterococcus mundtii</name>
    <dbReference type="NCBI Taxonomy" id="53346"/>
    <lineage>
        <taxon>Bacteria</taxon>
        <taxon>Bacillati</taxon>
        <taxon>Bacillota</taxon>
        <taxon>Bacilli</taxon>
        <taxon>Lactobacillales</taxon>
        <taxon>Enterococcaceae</taxon>
        <taxon>Enterococcus</taxon>
    </lineage>
</organism>
<dbReference type="Proteomes" id="UP000509460">
    <property type="component" value="Chromosome"/>
</dbReference>
<name>A0AAI8RBQ3_ENTMU</name>
<protein>
    <submittedName>
        <fullName evidence="1">Uncharacterized protein</fullName>
    </submittedName>
</protein>
<sequence>MLYKLFLKFNNICSIFFRSEYVKKRNRKPLIDKVCYVLFDIIQPQKNENSIKRRDGLL</sequence>
<evidence type="ECO:0000313" key="1">
    <source>
        <dbReference type="EMBL" id="BBM15883.1"/>
    </source>
</evidence>
<dbReference type="AlphaFoldDB" id="A0AAI8RBQ3"/>
<proteinExistence type="predicted"/>
<dbReference type="EMBL" id="AP019810">
    <property type="protein sequence ID" value="BBM15883.1"/>
    <property type="molecule type" value="Genomic_DNA"/>
</dbReference>
<evidence type="ECO:0000313" key="2">
    <source>
        <dbReference type="Proteomes" id="UP000509460"/>
    </source>
</evidence>
<gene>
    <name evidence="1" type="ORF">EM151A_2722</name>
</gene>
<accession>A0AAI8RBQ3</accession>